<dbReference type="EMBL" id="CP163435">
    <property type="protein sequence ID" value="XDQ24762.1"/>
    <property type="molecule type" value="Genomic_DNA"/>
</dbReference>
<gene>
    <name evidence="2" type="ORF">AB5J56_08730</name>
</gene>
<keyword evidence="1" id="KW-0472">Membrane</keyword>
<feature type="transmembrane region" description="Helical" evidence="1">
    <location>
        <begin position="25"/>
        <end position="45"/>
    </location>
</feature>
<organism evidence="2">
    <name type="scientific">Streptomyces sp. R21</name>
    <dbReference type="NCBI Taxonomy" id="3238627"/>
    <lineage>
        <taxon>Bacteria</taxon>
        <taxon>Bacillati</taxon>
        <taxon>Actinomycetota</taxon>
        <taxon>Actinomycetes</taxon>
        <taxon>Kitasatosporales</taxon>
        <taxon>Streptomycetaceae</taxon>
        <taxon>Streptomyces</taxon>
    </lineage>
</organism>
<reference evidence="2" key="1">
    <citation type="submission" date="2024-07" db="EMBL/GenBank/DDBJ databases">
        <authorList>
            <person name="Yu S.T."/>
        </authorList>
    </citation>
    <scope>NUCLEOTIDE SEQUENCE</scope>
    <source>
        <strain evidence="2">R21</strain>
    </source>
</reference>
<dbReference type="AlphaFoldDB" id="A0AB39P2M6"/>
<keyword evidence="1" id="KW-1133">Transmembrane helix</keyword>
<protein>
    <recommendedName>
        <fullName evidence="3">SMODS-associating 2TM beta-strand rich effector domain-containing protein</fullName>
    </recommendedName>
</protein>
<proteinExistence type="predicted"/>
<dbReference type="RefSeq" id="WP_369231695.1">
    <property type="nucleotide sequence ID" value="NZ_CP163435.1"/>
</dbReference>
<evidence type="ECO:0000256" key="1">
    <source>
        <dbReference type="SAM" id="Phobius"/>
    </source>
</evidence>
<sequence length="323" mass="36035">MGDTLPAAVDEPTGRNGLRRWCAKFAAYLLLVPAVISYAVSRYWLDGGEFHNAAAALGESFLVAAVLAVSGDFYLKYKLYEAAERKSLGQQVGEMFGFLDPNQPQQLQDAVMEFSEGKSYLRSSHWHVAFDWEGPDVLRLNITVIQDGRSIGRDGLRFIKPPWILRSVDGFPSAFTYYGLSCPQSRVRVDEGEEVIRSYALPFREDDSRVSLNQARLIAEKSPQEVIARGHDFTARRSARMYRHATDYVPLSHGAFAIDVHLELSGSALQDLTVSAFTPKSSVGDQERVFQAAEGGTREVVWHNVTPNQATIVSWRRKSDALT</sequence>
<name>A0AB39P2M6_9ACTN</name>
<accession>A0AB39P2M6</accession>
<feature type="transmembrane region" description="Helical" evidence="1">
    <location>
        <begin position="51"/>
        <end position="75"/>
    </location>
</feature>
<evidence type="ECO:0008006" key="3">
    <source>
        <dbReference type="Google" id="ProtNLM"/>
    </source>
</evidence>
<keyword evidence="1" id="KW-0812">Transmembrane</keyword>
<evidence type="ECO:0000313" key="2">
    <source>
        <dbReference type="EMBL" id="XDQ24762.1"/>
    </source>
</evidence>